<dbReference type="PANTHER" id="PTHR10724">
    <property type="entry name" value="30S RIBOSOMAL PROTEIN S1"/>
    <property type="match status" value="1"/>
</dbReference>
<evidence type="ECO:0000256" key="3">
    <source>
        <dbReference type="ARBA" id="ARBA00023274"/>
    </source>
</evidence>
<dbReference type="RefSeq" id="WP_358474089.1">
    <property type="nucleotide sequence ID" value="NZ_JBEZAE010000008.1"/>
</dbReference>
<dbReference type="CDD" id="cd00164">
    <property type="entry name" value="S1_like"/>
    <property type="match status" value="1"/>
</dbReference>
<dbReference type="InterPro" id="IPR050437">
    <property type="entry name" value="Ribos_protein_bS1-like"/>
</dbReference>
<feature type="domain" description="S1 motif" evidence="4">
    <location>
        <begin position="193"/>
        <end position="262"/>
    </location>
</feature>
<keyword evidence="2" id="KW-0689">Ribosomal protein</keyword>
<dbReference type="SUPFAM" id="SSF50249">
    <property type="entry name" value="Nucleic acid-binding proteins"/>
    <property type="match status" value="2"/>
</dbReference>
<dbReference type="Gene3D" id="2.40.50.140">
    <property type="entry name" value="Nucleic acid-binding proteins"/>
    <property type="match status" value="2"/>
</dbReference>
<dbReference type="Pfam" id="PF00575">
    <property type="entry name" value="S1"/>
    <property type="match status" value="1"/>
</dbReference>
<accession>A0ABV3CBE4</accession>
<reference evidence="5 6" key="1">
    <citation type="submission" date="2024-06" db="EMBL/GenBank/DDBJ databases">
        <title>The Natural Products Discovery Center: Release of the First 8490 Sequenced Strains for Exploring Actinobacteria Biosynthetic Diversity.</title>
        <authorList>
            <person name="Kalkreuter E."/>
            <person name="Kautsar S.A."/>
            <person name="Yang D."/>
            <person name="Bader C.D."/>
            <person name="Teijaro C.N."/>
            <person name="Fluegel L."/>
            <person name="Davis C.M."/>
            <person name="Simpson J.R."/>
            <person name="Lauterbach L."/>
            <person name="Steele A.D."/>
            <person name="Gui C."/>
            <person name="Meng S."/>
            <person name="Li G."/>
            <person name="Viehrig K."/>
            <person name="Ye F."/>
            <person name="Su P."/>
            <person name="Kiefer A.F."/>
            <person name="Nichols A."/>
            <person name="Cepeda A.J."/>
            <person name="Yan W."/>
            <person name="Fan B."/>
            <person name="Jiang Y."/>
            <person name="Adhikari A."/>
            <person name="Zheng C.-J."/>
            <person name="Schuster L."/>
            <person name="Cowan T.M."/>
            <person name="Smanski M.J."/>
            <person name="Chevrette M.G."/>
            <person name="De Carvalho L.P.S."/>
            <person name="Shen B."/>
        </authorList>
    </citation>
    <scope>NUCLEOTIDE SEQUENCE [LARGE SCALE GENOMIC DNA]</scope>
    <source>
        <strain evidence="5 6">NPDC045974</strain>
    </source>
</reference>
<name>A0ABV3CBE4_9ACTN</name>
<dbReference type="Proteomes" id="UP001551329">
    <property type="component" value="Unassembled WGS sequence"/>
</dbReference>
<dbReference type="InterPro" id="IPR003029">
    <property type="entry name" value="S1_domain"/>
</dbReference>
<evidence type="ECO:0000313" key="6">
    <source>
        <dbReference type="Proteomes" id="UP001551329"/>
    </source>
</evidence>
<gene>
    <name evidence="5" type="ORF">AB0A88_15850</name>
</gene>
<dbReference type="SMART" id="SM00316">
    <property type="entry name" value="S1"/>
    <property type="match status" value="2"/>
</dbReference>
<dbReference type="InterPro" id="IPR049202">
    <property type="entry name" value="DUF6817"/>
</dbReference>
<organism evidence="5 6">
    <name type="scientific">Streptomyces narbonensis</name>
    <dbReference type="NCBI Taxonomy" id="67333"/>
    <lineage>
        <taxon>Bacteria</taxon>
        <taxon>Bacillati</taxon>
        <taxon>Actinomycetota</taxon>
        <taxon>Actinomycetes</taxon>
        <taxon>Kitasatosporales</taxon>
        <taxon>Streptomycetaceae</taxon>
        <taxon>Streptomyces</taxon>
    </lineage>
</organism>
<evidence type="ECO:0000256" key="1">
    <source>
        <dbReference type="ARBA" id="ARBA00006767"/>
    </source>
</evidence>
<comment type="caution">
    <text evidence="5">The sequence shown here is derived from an EMBL/GenBank/DDBJ whole genome shotgun (WGS) entry which is preliminary data.</text>
</comment>
<feature type="domain" description="S1 motif" evidence="4">
    <location>
        <begin position="278"/>
        <end position="340"/>
    </location>
</feature>
<keyword evidence="3" id="KW-0687">Ribonucleoprotein</keyword>
<keyword evidence="6" id="KW-1185">Reference proteome</keyword>
<protein>
    <submittedName>
        <fullName evidence="5">DUF6817 domain-containing protein</fullName>
    </submittedName>
</protein>
<evidence type="ECO:0000256" key="2">
    <source>
        <dbReference type="ARBA" id="ARBA00022980"/>
    </source>
</evidence>
<dbReference type="InterPro" id="IPR012340">
    <property type="entry name" value="NA-bd_OB-fold"/>
</dbReference>
<evidence type="ECO:0000313" key="5">
    <source>
        <dbReference type="EMBL" id="MEU7071600.1"/>
    </source>
</evidence>
<dbReference type="EMBL" id="JBEZAE010000008">
    <property type="protein sequence ID" value="MEU7071600.1"/>
    <property type="molecule type" value="Genomic_DNA"/>
</dbReference>
<dbReference type="Pfam" id="PF20680">
    <property type="entry name" value="DUF6817"/>
    <property type="match status" value="1"/>
</dbReference>
<sequence>MNAFDAARTLLRALGADALPHPGGTLLAHLERVASRLAAWGAREELRLAGLCHAFYGTDGFAESLLPLSRRDELAAAIGPAAEELVYFYASCDREFSYPGLQESDGPFRDRFTGTTFVPTRRQRADLAELTAANELDVLQENEELRTRYGGTLSRLFTRWSPLLGEAAAEAAREVLTLRGEERQAFLRGLERGDLRAGVVSKIASFHVTFVDLGGVEGMMNIPEVSWRPFDVPGDVIAEGQELVFQVLGVDESRDRVFLSLKALEPDPMAVFARSGFGGVRTGRVTRLVPSGVIVLVADGVEAVVHRDDLDGLAPREGDELTFEVTALNLVTRRARVALR</sequence>
<evidence type="ECO:0000259" key="4">
    <source>
        <dbReference type="PROSITE" id="PS50126"/>
    </source>
</evidence>
<dbReference type="PANTHER" id="PTHR10724:SF7">
    <property type="entry name" value="SMALL RIBOSOMAL SUBUNIT PROTEIN BS1C"/>
    <property type="match status" value="1"/>
</dbReference>
<comment type="similarity">
    <text evidence="1">Belongs to the bacterial ribosomal protein bS1 family.</text>
</comment>
<dbReference type="PROSITE" id="PS50126">
    <property type="entry name" value="S1"/>
    <property type="match status" value="2"/>
</dbReference>
<proteinExistence type="inferred from homology"/>